<dbReference type="InterPro" id="IPR050300">
    <property type="entry name" value="GDXG_lipolytic_enzyme"/>
</dbReference>
<evidence type="ECO:0000256" key="1">
    <source>
        <dbReference type="ARBA" id="ARBA00022801"/>
    </source>
</evidence>
<keyword evidence="2" id="KW-0812">Transmembrane</keyword>
<protein>
    <recommendedName>
        <fullName evidence="3">Alpha/beta hydrolase fold-3 domain-containing protein</fullName>
    </recommendedName>
</protein>
<dbReference type="AlphaFoldDB" id="A0A8E5HU64"/>
<gene>
    <name evidence="4" type="ORF">UV8b_05557</name>
</gene>
<dbReference type="GeneID" id="66066334"/>
<dbReference type="OrthoDB" id="2152029at2759"/>
<dbReference type="PANTHER" id="PTHR48081:SF31">
    <property type="entry name" value="STERYL ACETYL HYDROLASE MUG81-RELATED"/>
    <property type="match status" value="1"/>
</dbReference>
<accession>A0A8E5HU64</accession>
<feature type="transmembrane region" description="Helical" evidence="2">
    <location>
        <begin position="20"/>
        <end position="41"/>
    </location>
</feature>
<reference evidence="4" key="1">
    <citation type="submission" date="2020-03" db="EMBL/GenBank/DDBJ databases">
        <title>A mixture of massive structural variations and highly conserved coding sequences in Ustilaginoidea virens genome.</title>
        <authorList>
            <person name="Zhang K."/>
            <person name="Zhao Z."/>
            <person name="Zhang Z."/>
            <person name="Li Y."/>
            <person name="Hsiang T."/>
            <person name="Sun W."/>
        </authorList>
    </citation>
    <scope>NUCLEOTIDE SEQUENCE</scope>
    <source>
        <strain evidence="4">UV-8b</strain>
    </source>
</reference>
<organism evidence="4 5">
    <name type="scientific">Ustilaginoidea virens</name>
    <name type="common">Rice false smut fungus</name>
    <name type="synonym">Villosiclava virens</name>
    <dbReference type="NCBI Taxonomy" id="1159556"/>
    <lineage>
        <taxon>Eukaryota</taxon>
        <taxon>Fungi</taxon>
        <taxon>Dikarya</taxon>
        <taxon>Ascomycota</taxon>
        <taxon>Pezizomycotina</taxon>
        <taxon>Sordariomycetes</taxon>
        <taxon>Hypocreomycetidae</taxon>
        <taxon>Hypocreales</taxon>
        <taxon>Clavicipitaceae</taxon>
        <taxon>Ustilaginoidea</taxon>
    </lineage>
</organism>
<dbReference type="EMBL" id="CP072756">
    <property type="protein sequence ID" value="QUC21314.1"/>
    <property type="molecule type" value="Genomic_DNA"/>
</dbReference>
<dbReference type="InterPro" id="IPR013094">
    <property type="entry name" value="AB_hydrolase_3"/>
</dbReference>
<keyword evidence="2" id="KW-1133">Transmembrane helix</keyword>
<evidence type="ECO:0000259" key="3">
    <source>
        <dbReference type="Pfam" id="PF07859"/>
    </source>
</evidence>
<evidence type="ECO:0000313" key="4">
    <source>
        <dbReference type="EMBL" id="QUC21314.1"/>
    </source>
</evidence>
<dbReference type="KEGG" id="uvi:66066334"/>
<dbReference type="Pfam" id="PF07859">
    <property type="entry name" value="Abhydrolase_3"/>
    <property type="match status" value="1"/>
</dbReference>
<dbReference type="Proteomes" id="UP000027002">
    <property type="component" value="Chromosome 4"/>
</dbReference>
<dbReference type="GO" id="GO:0016787">
    <property type="term" value="F:hydrolase activity"/>
    <property type="evidence" value="ECO:0007669"/>
    <property type="project" value="UniProtKB-KW"/>
</dbReference>
<dbReference type="Gene3D" id="3.40.50.1820">
    <property type="entry name" value="alpha/beta hydrolase"/>
    <property type="match status" value="1"/>
</dbReference>
<sequence>MAAQAAGAPHRKHRERPVDLGLGGWLLTLGQALWITCILLGEAVKGLLPRNRQGGASLYEHLAYSGVRSYQGRLSPARIQNLLPSTATTCRRFARRHGIRHSSIKLDDGTVAHQLGPSDATHRVVFFHGGGYMAPALSTHIDFAFGFHPPRKHVAVYVLQYSLVTETANQYPLQLQQAVSLLAHLIHAEGVAPSAMTLVGDSAGGHLLLGLALHLRHPNPRVPPLSFKGRFAGAAVVSPWLNLHADPEDMAVCERQDVIERRAVKRWAANWLCGAPSDCWNDPLTAPADWWADVPIDGVFLAYGEDELLRDGCAALAEVLKTAHRSVAAYGVQGELHVQMIMNRFLRLNKPCASEDIYARWMQDRLAAKPAQRDART</sequence>
<keyword evidence="2" id="KW-0472">Membrane</keyword>
<feature type="domain" description="Alpha/beta hydrolase fold-3" evidence="3">
    <location>
        <begin position="124"/>
        <end position="338"/>
    </location>
</feature>
<name>A0A8E5HU64_USTVR</name>
<dbReference type="InterPro" id="IPR029058">
    <property type="entry name" value="AB_hydrolase_fold"/>
</dbReference>
<proteinExistence type="predicted"/>
<keyword evidence="1" id="KW-0378">Hydrolase</keyword>
<dbReference type="SUPFAM" id="SSF53474">
    <property type="entry name" value="alpha/beta-Hydrolases"/>
    <property type="match status" value="1"/>
</dbReference>
<evidence type="ECO:0000256" key="2">
    <source>
        <dbReference type="SAM" id="Phobius"/>
    </source>
</evidence>
<dbReference type="RefSeq" id="XP_042998987.1">
    <property type="nucleotide sequence ID" value="XM_043143054.1"/>
</dbReference>
<keyword evidence="5" id="KW-1185">Reference proteome</keyword>
<evidence type="ECO:0000313" key="5">
    <source>
        <dbReference type="Proteomes" id="UP000027002"/>
    </source>
</evidence>
<dbReference type="PANTHER" id="PTHR48081">
    <property type="entry name" value="AB HYDROLASE SUPERFAMILY PROTEIN C4A8.06C"/>
    <property type="match status" value="1"/>
</dbReference>